<dbReference type="EMBL" id="HQ337022">
    <property type="protein sequence ID" value="AGG54688.1"/>
    <property type="molecule type" value="Genomic_DNA"/>
</dbReference>
<organism evidence="1 2">
    <name type="scientific">Prochlorococcus phage P-SSP10</name>
    <dbReference type="NCBI Taxonomy" id="885867"/>
    <lineage>
        <taxon>Viruses</taxon>
        <taxon>Duplodnaviria</taxon>
        <taxon>Heunggongvirae</taxon>
        <taxon>Uroviricota</taxon>
        <taxon>Caudoviricetes</taxon>
        <taxon>Autographivirales</taxon>
        <taxon>Sechaudvirinae</taxon>
        <taxon>Tangaroavirus</taxon>
        <taxon>Tangaroavirus PSSP10</taxon>
    </lineage>
</organism>
<reference evidence="1 2" key="1">
    <citation type="submission" date="2010-10" db="EMBL/GenBank/DDBJ databases">
        <title>The Genome Sequence of Prochlorococcus phage P-SSP10.</title>
        <authorList>
            <consortium name="The Broad Institute Genome Sequencing Platform"/>
            <person name="Henn M.R."/>
            <person name="Sullivan M.S."/>
            <person name="Osburne M.S."/>
            <person name="Levin J."/>
            <person name="Malboeuf C."/>
            <person name="Casali M."/>
            <person name="Russ C."/>
            <person name="Lennon N."/>
            <person name="Chapman S.B."/>
            <person name="Erlich R."/>
            <person name="Young S.K."/>
            <person name="Yandava C."/>
            <person name="Zeng Q."/>
            <person name="Alvarado L."/>
            <person name="Anderson S."/>
            <person name="Berlin A."/>
            <person name="Chen Z."/>
            <person name="Freedman E."/>
            <person name="Gellesch M."/>
            <person name="Goldberg J."/>
            <person name="Green L."/>
            <person name="Griggs A."/>
            <person name="Gujja S."/>
            <person name="Heilman E.R."/>
            <person name="Heiman D."/>
            <person name="Hollinger A."/>
            <person name="Howarth C."/>
            <person name="Larson L."/>
            <person name="Mehta T."/>
            <person name="Pearson M."/>
            <person name="Roberts A."/>
            <person name="Ryan E."/>
            <person name="Saif S."/>
            <person name="Shea T."/>
            <person name="Shenoy N."/>
            <person name="Sisk P."/>
            <person name="Stolte C."/>
            <person name="Sykes S."/>
            <person name="White J."/>
            <person name="Yu Q."/>
            <person name="Coleman M.L."/>
            <person name="Huang K.H."/>
            <person name="Weigele P.R."/>
            <person name="DeFrancesco A.S."/>
            <person name="Kern S.E."/>
            <person name="Thompson L.R."/>
            <person name="Fu R."/>
            <person name="Hombeck B."/>
            <person name="Chisholm S.W."/>
            <person name="Haas B."/>
            <person name="Nusbaum C."/>
            <person name="Birren B."/>
        </authorList>
    </citation>
    <scope>NUCLEOTIDE SEQUENCE [LARGE SCALE GENOMIC DNA]</scope>
    <source>
        <strain evidence="1 2">P-SSP10</strain>
    </source>
</reference>
<dbReference type="KEGG" id="vg:15009173"/>
<proteinExistence type="predicted"/>
<name>M1U3N4_9CAUD</name>
<dbReference type="GeneID" id="15009173"/>
<sequence>MQFSELSPQAANIVAKFTLATTAEVVAGERWYTESYAISTRIAKLHDLSPIRVAAVIAALSPNNRWERNIEDAENVITAFMHGNDQDVLEVKCCTYTANKLKALAILKSESFFDYESILKGPKVIEFFHCISDHSSDDVCIDGHAYSIWYGSRLTMKEVPNIGKKLRERIKQDYKEATDFINAELGVDYLTSQIQAITWVCHRRIYGI</sequence>
<keyword evidence="2" id="KW-1185">Reference proteome</keyword>
<dbReference type="Pfam" id="PF23802">
    <property type="entry name" value="DUF7178"/>
    <property type="match status" value="1"/>
</dbReference>
<gene>
    <name evidence="1" type="ORF">PROG_00035</name>
</gene>
<dbReference type="InterPro" id="IPR055602">
    <property type="entry name" value="DUF7178"/>
</dbReference>
<dbReference type="Proteomes" id="UP000201285">
    <property type="component" value="Segment"/>
</dbReference>
<accession>M1U3N4</accession>
<evidence type="ECO:0000313" key="2">
    <source>
        <dbReference type="Proteomes" id="UP000201285"/>
    </source>
</evidence>
<protein>
    <submittedName>
        <fullName evidence="1">Uncharacterized protein</fullName>
    </submittedName>
</protein>
<evidence type="ECO:0000313" key="1">
    <source>
        <dbReference type="EMBL" id="AGG54688.1"/>
    </source>
</evidence>
<dbReference type="RefSeq" id="YP_007672685.1">
    <property type="nucleotide sequence ID" value="NC_020835.1"/>
</dbReference>
<dbReference type="OrthoDB" id="9579at10239"/>